<protein>
    <submittedName>
        <fullName evidence="3">PD40 domain-containing protein</fullName>
    </submittedName>
</protein>
<evidence type="ECO:0000256" key="1">
    <source>
        <dbReference type="ARBA" id="ARBA00009820"/>
    </source>
</evidence>
<gene>
    <name evidence="3" type="ORF">IFO71_21085</name>
</gene>
<comment type="caution">
    <text evidence="3">The sequence shown here is derived from an EMBL/GenBank/DDBJ whole genome shotgun (WGS) entry which is preliminary data.</text>
</comment>
<keyword evidence="2" id="KW-0732">Signal</keyword>
<sequence length="291" mass="31223">MKFHRNAMPIAVGLLGACISGSVLAADLAYLAHDGLYWQAAIMADDGANARLITRSAGDKTRLSWYPDGQHLLLNKADGSVVRVAIEDGSEQAIDMPLPGVLDAVVSPDGQQIAFSLSAAGVADANHIWRFTPPKGAVKQVTRMTTMQHEPAWSRDGTALYFLSGGGGQVHDVQRVDLASGNVEQLTGGSLYNFDVDEGPNGQIVYSSNRSGNYEIWVQTGSGQPQRLTDHPALDSRPAWSVDGEHIAFESARGGAMHVWRMAKDGTDVTRISPEAQLARHPAWRPSGAQQ</sequence>
<accession>A0AAW3ZW53</accession>
<dbReference type="PANTHER" id="PTHR36842:SF1">
    <property type="entry name" value="PROTEIN TOLB"/>
    <property type="match status" value="1"/>
</dbReference>
<organism evidence="3 4">
    <name type="scientific">Pseudomarimonas arenosa</name>
    <dbReference type="NCBI Taxonomy" id="2774145"/>
    <lineage>
        <taxon>Bacteria</taxon>
        <taxon>Pseudomonadati</taxon>
        <taxon>Pseudomonadota</taxon>
        <taxon>Gammaproteobacteria</taxon>
        <taxon>Lysobacterales</taxon>
        <taxon>Lysobacteraceae</taxon>
        <taxon>Pseudomarimonas</taxon>
    </lineage>
</organism>
<evidence type="ECO:0000313" key="3">
    <source>
        <dbReference type="EMBL" id="MBD8528251.1"/>
    </source>
</evidence>
<dbReference type="Pfam" id="PF07676">
    <property type="entry name" value="PD40"/>
    <property type="match status" value="4"/>
</dbReference>
<dbReference type="SUPFAM" id="SSF69304">
    <property type="entry name" value="Tricorn protease N-terminal domain"/>
    <property type="match status" value="1"/>
</dbReference>
<dbReference type="RefSeq" id="WP_192031668.1">
    <property type="nucleotide sequence ID" value="NZ_JACYTR010000103.1"/>
</dbReference>
<reference evidence="3 4" key="1">
    <citation type="submission" date="2020-09" db="EMBL/GenBank/DDBJ databases">
        <title>Pseudoxanthomonas sp. CAU 1598 isolated from sand of Yaerae Beach.</title>
        <authorList>
            <person name="Kim W."/>
        </authorList>
    </citation>
    <scope>NUCLEOTIDE SEQUENCE [LARGE SCALE GENOMIC DNA]</scope>
    <source>
        <strain evidence="3 4">CAU 1598</strain>
    </source>
</reference>
<evidence type="ECO:0000256" key="2">
    <source>
        <dbReference type="SAM" id="SignalP"/>
    </source>
</evidence>
<feature type="signal peptide" evidence="2">
    <location>
        <begin position="1"/>
        <end position="25"/>
    </location>
</feature>
<dbReference type="Proteomes" id="UP000613768">
    <property type="component" value="Unassembled WGS sequence"/>
</dbReference>
<proteinExistence type="inferred from homology"/>
<dbReference type="InterPro" id="IPR011659">
    <property type="entry name" value="WD40"/>
</dbReference>
<dbReference type="EMBL" id="JACYTR010000103">
    <property type="protein sequence ID" value="MBD8528251.1"/>
    <property type="molecule type" value="Genomic_DNA"/>
</dbReference>
<dbReference type="PROSITE" id="PS51257">
    <property type="entry name" value="PROKAR_LIPOPROTEIN"/>
    <property type="match status" value="1"/>
</dbReference>
<evidence type="ECO:0000313" key="4">
    <source>
        <dbReference type="Proteomes" id="UP000613768"/>
    </source>
</evidence>
<keyword evidence="4" id="KW-1185">Reference proteome</keyword>
<dbReference type="PANTHER" id="PTHR36842">
    <property type="entry name" value="PROTEIN TOLB HOMOLOG"/>
    <property type="match status" value="1"/>
</dbReference>
<feature type="chain" id="PRO_5043980385" evidence="2">
    <location>
        <begin position="26"/>
        <end position="291"/>
    </location>
</feature>
<dbReference type="InterPro" id="IPR011042">
    <property type="entry name" value="6-blade_b-propeller_TolB-like"/>
</dbReference>
<name>A0AAW3ZW53_9GAMM</name>
<dbReference type="AlphaFoldDB" id="A0AAW3ZW53"/>
<comment type="similarity">
    <text evidence="1">Belongs to the TolB family.</text>
</comment>
<dbReference type="Gene3D" id="2.120.10.30">
    <property type="entry name" value="TolB, C-terminal domain"/>
    <property type="match status" value="2"/>
</dbReference>